<dbReference type="PANTHER" id="PTHR13814">
    <property type="entry name" value="FETUIN"/>
    <property type="match status" value="1"/>
</dbReference>
<dbReference type="InterPro" id="IPR001363">
    <property type="entry name" value="Prot_inh_fetuin_CS"/>
</dbReference>
<dbReference type="SUPFAM" id="SSF54403">
    <property type="entry name" value="Cystatin/monellin"/>
    <property type="match status" value="1"/>
</dbReference>
<dbReference type="GO" id="GO:0007339">
    <property type="term" value="P:binding of sperm to zona pellucida"/>
    <property type="evidence" value="ECO:0007669"/>
    <property type="project" value="TreeGrafter"/>
</dbReference>
<evidence type="ECO:0000313" key="6">
    <source>
        <dbReference type="Proteomes" id="UP000694554"/>
    </source>
</evidence>
<dbReference type="Proteomes" id="UP000694554">
    <property type="component" value="Chromosome 4"/>
</dbReference>
<dbReference type="GeneTree" id="ENSGT00950000182930"/>
<dbReference type="GO" id="GO:0008191">
    <property type="term" value="F:metalloendopeptidase inhibitor activity"/>
    <property type="evidence" value="ECO:0007669"/>
    <property type="project" value="TreeGrafter"/>
</dbReference>
<evidence type="ECO:0000256" key="2">
    <source>
        <dbReference type="ARBA" id="ARBA00023180"/>
    </source>
</evidence>
<reference evidence="5" key="1">
    <citation type="submission" date="2019-08" db="EMBL/GenBank/DDBJ databases">
        <title>Phocoena sinus (Vaquita) genome, mPhoSin1, primary haplotype.</title>
        <authorList>
            <person name="Morin P."/>
            <person name="Mountcastle J."/>
            <person name="Fungtammasan C."/>
            <person name="Rhie A."/>
            <person name="Rojas-Bracho L."/>
            <person name="Smith C.R."/>
            <person name="Taylor B.L."/>
            <person name="Gulland F.M.D."/>
            <person name="Musser W."/>
            <person name="Houck M."/>
            <person name="Haase B."/>
            <person name="Paez S."/>
            <person name="Howe K."/>
            <person name="Torrance J."/>
            <person name="Formenti G."/>
            <person name="Phillippy A."/>
            <person name="Ryder O."/>
            <person name="Jarvis E.D."/>
            <person name="Fedrigo O."/>
        </authorList>
    </citation>
    <scope>NUCLEOTIDE SEQUENCE [LARGE SCALE GENOMIC DNA]</scope>
</reference>
<evidence type="ECO:0000313" key="5">
    <source>
        <dbReference type="Ensembl" id="ENSPSNP00000008165.1"/>
    </source>
</evidence>
<dbReference type="GO" id="GO:0005615">
    <property type="term" value="C:extracellular space"/>
    <property type="evidence" value="ECO:0007669"/>
    <property type="project" value="InterPro"/>
</dbReference>
<protein>
    <submittedName>
        <fullName evidence="5">Fetuin B</fullName>
    </submittedName>
</protein>
<proteinExistence type="predicted"/>
<dbReference type="InterPro" id="IPR025764">
    <property type="entry name" value="Cystatin_Fetuin_B"/>
</dbReference>
<dbReference type="Ensembl" id="ENSPSNT00000009248.1">
    <property type="protein sequence ID" value="ENSPSNP00000008165.1"/>
    <property type="gene ID" value="ENSPSNG00000005950.1"/>
</dbReference>
<dbReference type="PROSITE" id="PS01255">
    <property type="entry name" value="FETUIN_2"/>
    <property type="match status" value="1"/>
</dbReference>
<dbReference type="PROSITE" id="PS51530">
    <property type="entry name" value="CYSTATIN_FETUIN_B"/>
    <property type="match status" value="1"/>
</dbReference>
<dbReference type="Gene3D" id="3.10.450.10">
    <property type="match status" value="1"/>
</dbReference>
<feature type="domain" description="Cystatin fetuin-B-type" evidence="4">
    <location>
        <begin position="25"/>
        <end position="119"/>
    </location>
</feature>
<sequence>MSLFLPLALCTLAACCGAVSPPQPAPSPSHLLSLACNNSYVLDIANFILQDINRDRKDGYVLSLNRVSDAREHTQEAGLGSLFYFMLDVLETGCHVLSRRSWKNCGVRTLHESKKRSEV</sequence>
<accession>A0A8C9BLI0</accession>
<gene>
    <name evidence="5" type="primary">FETUB</name>
</gene>
<reference evidence="5" key="2">
    <citation type="submission" date="2025-08" db="UniProtKB">
        <authorList>
            <consortium name="Ensembl"/>
        </authorList>
    </citation>
    <scope>IDENTIFICATION</scope>
</reference>
<dbReference type="AlphaFoldDB" id="A0A8C9BLI0"/>
<organism evidence="5 6">
    <name type="scientific">Phocoena sinus</name>
    <name type="common">Vaquita</name>
    <dbReference type="NCBI Taxonomy" id="42100"/>
    <lineage>
        <taxon>Eukaryota</taxon>
        <taxon>Metazoa</taxon>
        <taxon>Chordata</taxon>
        <taxon>Craniata</taxon>
        <taxon>Vertebrata</taxon>
        <taxon>Euteleostomi</taxon>
        <taxon>Mammalia</taxon>
        <taxon>Eutheria</taxon>
        <taxon>Laurasiatheria</taxon>
        <taxon>Artiodactyla</taxon>
        <taxon>Whippomorpha</taxon>
        <taxon>Cetacea</taxon>
        <taxon>Odontoceti</taxon>
        <taxon>Phocoenidae</taxon>
        <taxon>Phocoena</taxon>
    </lineage>
</organism>
<evidence type="ECO:0000256" key="3">
    <source>
        <dbReference type="SAM" id="SignalP"/>
    </source>
</evidence>
<feature type="chain" id="PRO_5034404912" evidence="3">
    <location>
        <begin position="19"/>
        <end position="119"/>
    </location>
</feature>
<name>A0A8C9BLI0_PHOSS</name>
<keyword evidence="3" id="KW-0732">Signal</keyword>
<evidence type="ECO:0000259" key="4">
    <source>
        <dbReference type="PROSITE" id="PS51530"/>
    </source>
</evidence>
<feature type="signal peptide" evidence="3">
    <location>
        <begin position="1"/>
        <end position="18"/>
    </location>
</feature>
<reference evidence="5" key="3">
    <citation type="submission" date="2025-09" db="UniProtKB">
        <authorList>
            <consortium name="Ensembl"/>
        </authorList>
    </citation>
    <scope>IDENTIFICATION</scope>
</reference>
<keyword evidence="1" id="KW-1015">Disulfide bond</keyword>
<evidence type="ECO:0000256" key="1">
    <source>
        <dbReference type="ARBA" id="ARBA00023157"/>
    </source>
</evidence>
<keyword evidence="2" id="KW-0325">Glycoprotein</keyword>
<keyword evidence="6" id="KW-1185">Reference proteome</keyword>
<dbReference type="InterPro" id="IPR050735">
    <property type="entry name" value="Kininogen_Fetuin_HRG"/>
</dbReference>
<dbReference type="PANTHER" id="PTHR13814:SF10">
    <property type="entry name" value="FETUIN-B"/>
    <property type="match status" value="1"/>
</dbReference>
<dbReference type="InterPro" id="IPR046350">
    <property type="entry name" value="Cystatin_sf"/>
</dbReference>